<dbReference type="PROSITE" id="PS51892">
    <property type="entry name" value="SUBTILASE"/>
    <property type="match status" value="1"/>
</dbReference>
<keyword evidence="10" id="KW-1185">Reference proteome</keyword>
<dbReference type="InterPro" id="IPR015500">
    <property type="entry name" value="Peptidase_S8_subtilisin-rel"/>
</dbReference>
<keyword evidence="2 5" id="KW-0645">Protease</keyword>
<dbReference type="InterPro" id="IPR036852">
    <property type="entry name" value="Peptidase_S8/S53_dom_sf"/>
</dbReference>
<feature type="active site" description="Charge relay system" evidence="5">
    <location>
        <position position="310"/>
    </location>
</feature>
<feature type="active site" description="Charge relay system" evidence="5">
    <location>
        <position position="119"/>
    </location>
</feature>
<evidence type="ECO:0000256" key="4">
    <source>
        <dbReference type="ARBA" id="ARBA00022825"/>
    </source>
</evidence>
<comment type="similarity">
    <text evidence="1 5">Belongs to the peptidase S8 family.</text>
</comment>
<feature type="compositionally biased region" description="Basic and acidic residues" evidence="6">
    <location>
        <begin position="386"/>
        <end position="396"/>
    </location>
</feature>
<feature type="region of interest" description="Disordered" evidence="6">
    <location>
        <begin position="367"/>
        <end position="515"/>
    </location>
</feature>
<dbReference type="Proteomes" id="UP001147700">
    <property type="component" value="Unassembled WGS sequence"/>
</dbReference>
<dbReference type="EMBL" id="JAPCID010000053">
    <property type="protein sequence ID" value="MDA0141256.1"/>
    <property type="molecule type" value="Genomic_DNA"/>
</dbReference>
<accession>A0ABT4RRU7</accession>
<protein>
    <submittedName>
        <fullName evidence="9">S8 family serine peptidase</fullName>
    </submittedName>
</protein>
<dbReference type="InterPro" id="IPR023828">
    <property type="entry name" value="Peptidase_S8_Ser-AS"/>
</dbReference>
<dbReference type="Pfam" id="PF00082">
    <property type="entry name" value="Peptidase_S8"/>
    <property type="match status" value="1"/>
</dbReference>
<evidence type="ECO:0000256" key="2">
    <source>
        <dbReference type="ARBA" id="ARBA00022670"/>
    </source>
</evidence>
<evidence type="ECO:0000256" key="7">
    <source>
        <dbReference type="SAM" id="SignalP"/>
    </source>
</evidence>
<proteinExistence type="inferred from homology"/>
<dbReference type="SUPFAM" id="SSF52743">
    <property type="entry name" value="Subtilisin-like"/>
    <property type="match status" value="1"/>
</dbReference>
<dbReference type="PANTHER" id="PTHR43399">
    <property type="entry name" value="SUBTILISIN-RELATED"/>
    <property type="match status" value="1"/>
</dbReference>
<feature type="domain" description="Peptidase S8/S53" evidence="8">
    <location>
        <begin position="72"/>
        <end position="342"/>
    </location>
</feature>
<feature type="signal peptide" evidence="7">
    <location>
        <begin position="1"/>
        <end position="28"/>
    </location>
</feature>
<evidence type="ECO:0000259" key="8">
    <source>
        <dbReference type="Pfam" id="PF00082"/>
    </source>
</evidence>
<feature type="compositionally biased region" description="Basic and acidic residues" evidence="6">
    <location>
        <begin position="410"/>
        <end position="425"/>
    </location>
</feature>
<dbReference type="RefSeq" id="WP_202955145.1">
    <property type="nucleotide sequence ID" value="NZ_JAPCID010000053.1"/>
</dbReference>
<evidence type="ECO:0000256" key="1">
    <source>
        <dbReference type="ARBA" id="ARBA00011073"/>
    </source>
</evidence>
<dbReference type="InterPro" id="IPR051048">
    <property type="entry name" value="Peptidase_S8/S53_subtilisin"/>
</dbReference>
<keyword evidence="3 5" id="KW-0378">Hydrolase</keyword>
<gene>
    <name evidence="9" type="ORF">OJ962_27410</name>
</gene>
<sequence length="612" mass="63260">MTHSRSGLACAMVLLAAVCCLLPGVAAAQGEPVPTVTPTPVPTPTGPDITWPLLVTNDADVDAAEAWDISMGADVTVGVIDQRIFAGHSKFAGRIDTEENVVLPGEECGAAAPTLTADHGTLIAGLIVAQGGDPDATGNIAVRKLSGLAPEARVRPIRAVNHCGSATRRAITAAIRYAGAADLPIAVVSLATDPLLPVSEQEKTAEELEAAFADSPDTLFVVAAGNHGNDNDVPGRQVYPCSSEAPNVVCVGMTGDPVTSVPGGVYTDAPVCWGNVGATSVDLFAPGLAISSTARGAEGGSAYAVRPGTSMAAPLVAAAGALIEAVDPLTFEGPAKLKELLLDGGDWHTELDPISVSGRRLNAARSLGSQARLGRPPASKAWQSCDPDHDEVRGAEEDCPNEPGTLADRGCPDTDKDGKVDRLDNCPRFANANQADTDRDGLGDGCDPTERGPNTDGDQLPDMDDACPLQSALTADGCPVIVQPTPTPTPRPPDDDDGNVNPGTPTPVPTPTPAPTVVPDPGLQITVLKAEPTRSKAVKVTIRLSRTAKVALKVERKIGRKWRRVTTKSVTASISLKSLTLRAAKGKKLSRGSYRVTATVGRLTKSAQFKVK</sequence>
<organism evidence="9 10">
    <name type="scientific">Solirubrobacter deserti</name>
    <dbReference type="NCBI Taxonomy" id="2282478"/>
    <lineage>
        <taxon>Bacteria</taxon>
        <taxon>Bacillati</taxon>
        <taxon>Actinomycetota</taxon>
        <taxon>Thermoleophilia</taxon>
        <taxon>Solirubrobacterales</taxon>
        <taxon>Solirubrobacteraceae</taxon>
        <taxon>Solirubrobacter</taxon>
    </lineage>
</organism>
<evidence type="ECO:0000256" key="5">
    <source>
        <dbReference type="PROSITE-ProRule" id="PRU01240"/>
    </source>
</evidence>
<dbReference type="PANTHER" id="PTHR43399:SF4">
    <property type="entry name" value="CELL WALL-ASSOCIATED PROTEASE"/>
    <property type="match status" value="1"/>
</dbReference>
<evidence type="ECO:0000313" key="10">
    <source>
        <dbReference type="Proteomes" id="UP001147700"/>
    </source>
</evidence>
<evidence type="ECO:0000313" key="9">
    <source>
        <dbReference type="EMBL" id="MDA0141256.1"/>
    </source>
</evidence>
<comment type="caution">
    <text evidence="9">The sequence shown here is derived from an EMBL/GenBank/DDBJ whole genome shotgun (WGS) entry which is preliminary data.</text>
</comment>
<dbReference type="InterPro" id="IPR000209">
    <property type="entry name" value="Peptidase_S8/S53_dom"/>
</dbReference>
<keyword evidence="4 5" id="KW-0720">Serine protease</keyword>
<dbReference type="SUPFAM" id="SSF103647">
    <property type="entry name" value="TSP type-3 repeat"/>
    <property type="match status" value="1"/>
</dbReference>
<dbReference type="InterPro" id="IPR022398">
    <property type="entry name" value="Peptidase_S8_His-AS"/>
</dbReference>
<reference evidence="9" key="1">
    <citation type="submission" date="2022-10" db="EMBL/GenBank/DDBJ databases">
        <title>The WGS of Solirubrobacter sp. CPCC 204708.</title>
        <authorList>
            <person name="Jiang Z."/>
        </authorList>
    </citation>
    <scope>NUCLEOTIDE SEQUENCE</scope>
    <source>
        <strain evidence="9">CPCC 204708</strain>
    </source>
</reference>
<feature type="active site" description="Charge relay system" evidence="5">
    <location>
        <position position="81"/>
    </location>
</feature>
<name>A0ABT4RRU7_9ACTN</name>
<dbReference type="PROSITE" id="PS00137">
    <property type="entry name" value="SUBTILASE_HIS"/>
    <property type="match status" value="1"/>
</dbReference>
<evidence type="ECO:0000256" key="6">
    <source>
        <dbReference type="SAM" id="MobiDB-lite"/>
    </source>
</evidence>
<dbReference type="InterPro" id="IPR028974">
    <property type="entry name" value="TSP_type-3_rpt"/>
</dbReference>
<feature type="chain" id="PRO_5045525451" evidence="7">
    <location>
        <begin position="29"/>
        <end position="612"/>
    </location>
</feature>
<dbReference type="Gene3D" id="3.40.50.200">
    <property type="entry name" value="Peptidase S8/S53 domain"/>
    <property type="match status" value="1"/>
</dbReference>
<dbReference type="Gene3D" id="4.10.1080.10">
    <property type="entry name" value="TSP type-3 repeat"/>
    <property type="match status" value="1"/>
</dbReference>
<dbReference type="PRINTS" id="PR00723">
    <property type="entry name" value="SUBTILISIN"/>
</dbReference>
<evidence type="ECO:0000256" key="3">
    <source>
        <dbReference type="ARBA" id="ARBA00022801"/>
    </source>
</evidence>
<feature type="compositionally biased region" description="Pro residues" evidence="6">
    <location>
        <begin position="504"/>
        <end position="515"/>
    </location>
</feature>
<keyword evidence="7" id="KW-0732">Signal</keyword>
<dbReference type="PROSITE" id="PS00138">
    <property type="entry name" value="SUBTILASE_SER"/>
    <property type="match status" value="1"/>
</dbReference>